<proteinExistence type="predicted"/>
<keyword evidence="2" id="KW-0472">Membrane</keyword>
<gene>
    <name evidence="3" type="ORF">PoB_004629400</name>
</gene>
<dbReference type="Proteomes" id="UP000735302">
    <property type="component" value="Unassembled WGS sequence"/>
</dbReference>
<comment type="caution">
    <text evidence="3">The sequence shown here is derived from an EMBL/GenBank/DDBJ whole genome shotgun (WGS) entry which is preliminary data.</text>
</comment>
<organism evidence="3 4">
    <name type="scientific">Plakobranchus ocellatus</name>
    <dbReference type="NCBI Taxonomy" id="259542"/>
    <lineage>
        <taxon>Eukaryota</taxon>
        <taxon>Metazoa</taxon>
        <taxon>Spiralia</taxon>
        <taxon>Lophotrochozoa</taxon>
        <taxon>Mollusca</taxon>
        <taxon>Gastropoda</taxon>
        <taxon>Heterobranchia</taxon>
        <taxon>Euthyneura</taxon>
        <taxon>Panpulmonata</taxon>
        <taxon>Sacoglossa</taxon>
        <taxon>Placobranchoidea</taxon>
        <taxon>Plakobranchidae</taxon>
        <taxon>Plakobranchus</taxon>
    </lineage>
</organism>
<feature type="region of interest" description="Disordered" evidence="1">
    <location>
        <begin position="315"/>
        <end position="337"/>
    </location>
</feature>
<sequence>MYVCRDGGRSIVDAQWRPLDNKVQMSNDCVADDVTAQPIRCSLLGPLLIIDAISRLGCESSPIKRADMFKLPMWSFSIQFVFYTFIVPILLFLTVAEDHVCLDLVELEVRTENELEEVSPGLAELQGSGHLDVGVDHEEGVGGPGMVQTADEIGDRVFEAITESDSESDREREESSSDSGDSCKSNTSLESSNTSEDDSDISYDESSDCSSDQSEEQATGQARRDAGSRFVQNVVYEPVRDADADNLGVGDMLIYLENNGRTLVIAFGTENYTEFLKMSVHLAQEIVADFAAEIRRAQWEWQRLQEMLGENVEDEDNLDGAMRGAEEPAEEGRREGRRRRRQWVRVKRVDCRGKMWFLRRKRNGTRSKRIDSRSRKKKWTGIVNRSTSLDS</sequence>
<name>A0AAV4BI47_9GAST</name>
<keyword evidence="2" id="KW-1133">Transmembrane helix</keyword>
<evidence type="ECO:0000313" key="3">
    <source>
        <dbReference type="EMBL" id="GFO19789.1"/>
    </source>
</evidence>
<feature type="compositionally biased region" description="Basic and acidic residues" evidence="1">
    <location>
        <begin position="324"/>
        <end position="334"/>
    </location>
</feature>
<evidence type="ECO:0000256" key="1">
    <source>
        <dbReference type="SAM" id="MobiDB-lite"/>
    </source>
</evidence>
<feature type="compositionally biased region" description="Acidic residues" evidence="1">
    <location>
        <begin position="195"/>
        <end position="207"/>
    </location>
</feature>
<evidence type="ECO:0000256" key="2">
    <source>
        <dbReference type="SAM" id="Phobius"/>
    </source>
</evidence>
<feature type="region of interest" description="Disordered" evidence="1">
    <location>
        <begin position="161"/>
        <end position="226"/>
    </location>
</feature>
<reference evidence="3 4" key="1">
    <citation type="journal article" date="2021" name="Elife">
        <title>Chloroplast acquisition without the gene transfer in kleptoplastic sea slugs, Plakobranchus ocellatus.</title>
        <authorList>
            <person name="Maeda T."/>
            <person name="Takahashi S."/>
            <person name="Yoshida T."/>
            <person name="Shimamura S."/>
            <person name="Takaki Y."/>
            <person name="Nagai Y."/>
            <person name="Toyoda A."/>
            <person name="Suzuki Y."/>
            <person name="Arimoto A."/>
            <person name="Ishii H."/>
            <person name="Satoh N."/>
            <person name="Nishiyama T."/>
            <person name="Hasebe M."/>
            <person name="Maruyama T."/>
            <person name="Minagawa J."/>
            <person name="Obokata J."/>
            <person name="Shigenobu S."/>
        </authorList>
    </citation>
    <scope>NUCLEOTIDE SEQUENCE [LARGE SCALE GENOMIC DNA]</scope>
</reference>
<dbReference type="EMBL" id="BLXT01005107">
    <property type="protein sequence ID" value="GFO19789.1"/>
    <property type="molecule type" value="Genomic_DNA"/>
</dbReference>
<accession>A0AAV4BI47</accession>
<keyword evidence="4" id="KW-1185">Reference proteome</keyword>
<feature type="compositionally biased region" description="Low complexity" evidence="1">
    <location>
        <begin position="177"/>
        <end position="194"/>
    </location>
</feature>
<keyword evidence="2" id="KW-0812">Transmembrane</keyword>
<protein>
    <submittedName>
        <fullName evidence="3">Uncharacterized protein</fullName>
    </submittedName>
</protein>
<dbReference type="AlphaFoldDB" id="A0AAV4BI47"/>
<evidence type="ECO:0000313" key="4">
    <source>
        <dbReference type="Proteomes" id="UP000735302"/>
    </source>
</evidence>
<feature type="transmembrane region" description="Helical" evidence="2">
    <location>
        <begin position="71"/>
        <end position="93"/>
    </location>
</feature>